<keyword evidence="2" id="KW-1185">Reference proteome</keyword>
<dbReference type="AlphaFoldDB" id="A0A8K0HKH0"/>
<accession>A0A8K0HKH0</accession>
<organism evidence="1 2">
    <name type="scientific">Rhamnella rubrinervis</name>
    <dbReference type="NCBI Taxonomy" id="2594499"/>
    <lineage>
        <taxon>Eukaryota</taxon>
        <taxon>Viridiplantae</taxon>
        <taxon>Streptophyta</taxon>
        <taxon>Embryophyta</taxon>
        <taxon>Tracheophyta</taxon>
        <taxon>Spermatophyta</taxon>
        <taxon>Magnoliopsida</taxon>
        <taxon>eudicotyledons</taxon>
        <taxon>Gunneridae</taxon>
        <taxon>Pentapetalae</taxon>
        <taxon>rosids</taxon>
        <taxon>fabids</taxon>
        <taxon>Rosales</taxon>
        <taxon>Rhamnaceae</taxon>
        <taxon>rhamnoid group</taxon>
        <taxon>Rhamneae</taxon>
        <taxon>Rhamnella</taxon>
    </lineage>
</organism>
<protein>
    <submittedName>
        <fullName evidence="1">Uncharacterized protein</fullName>
    </submittedName>
</protein>
<evidence type="ECO:0000313" key="2">
    <source>
        <dbReference type="Proteomes" id="UP000796880"/>
    </source>
</evidence>
<proteinExistence type="predicted"/>
<dbReference type="Proteomes" id="UP000796880">
    <property type="component" value="Unassembled WGS sequence"/>
</dbReference>
<gene>
    <name evidence="1" type="ORF">FNV43_RR04320</name>
</gene>
<name>A0A8K0HKH0_9ROSA</name>
<comment type="caution">
    <text evidence="1">The sequence shown here is derived from an EMBL/GenBank/DDBJ whole genome shotgun (WGS) entry which is preliminary data.</text>
</comment>
<sequence>MSCTVRGRHDSPVQKSVALHGVTPVRESSLGLYTGRRCRRGSIPSTSGGGYRDIELDEDSTCRELKGKRQDVAMFLHGEAVMMPIWGGDHYYMPTRRGPPIAAADLEEDPVDVMEKDSLGIGGYVPYVYSPELVDPEDFDP</sequence>
<evidence type="ECO:0000313" key="1">
    <source>
        <dbReference type="EMBL" id="KAF3453879.1"/>
    </source>
</evidence>
<reference evidence="1" key="1">
    <citation type="submission" date="2020-03" db="EMBL/GenBank/DDBJ databases">
        <title>A high-quality chromosome-level genome assembly of a woody plant with both climbing and erect habits, Rhamnella rubrinervis.</title>
        <authorList>
            <person name="Lu Z."/>
            <person name="Yang Y."/>
            <person name="Zhu X."/>
            <person name="Sun Y."/>
        </authorList>
    </citation>
    <scope>NUCLEOTIDE SEQUENCE</scope>
    <source>
        <strain evidence="1">BYM</strain>
        <tissue evidence="1">Leaf</tissue>
    </source>
</reference>
<dbReference type="EMBL" id="VOIH02000002">
    <property type="protein sequence ID" value="KAF3453879.1"/>
    <property type="molecule type" value="Genomic_DNA"/>
</dbReference>